<keyword evidence="9" id="KW-0408">Iron</keyword>
<reference evidence="14 15" key="1">
    <citation type="journal article" date="2020" name="BMC Genomics">
        <title>Intraspecific diversification of the crop wild relative Brassica cretica Lam. using demographic model selection.</title>
        <authorList>
            <person name="Kioukis A."/>
            <person name="Michalopoulou V.A."/>
            <person name="Briers L."/>
            <person name="Pirintsos S."/>
            <person name="Studholme D.J."/>
            <person name="Pavlidis P."/>
            <person name="Sarris P.F."/>
        </authorList>
    </citation>
    <scope>NUCLEOTIDE SEQUENCE [LARGE SCALE GENOMIC DNA]</scope>
    <source>
        <strain evidence="15">cv. PFS-1207/04</strain>
    </source>
</reference>
<evidence type="ECO:0000259" key="13">
    <source>
        <dbReference type="PROSITE" id="PS50873"/>
    </source>
</evidence>
<dbReference type="Pfam" id="PF00141">
    <property type="entry name" value="peroxidase"/>
    <property type="match status" value="1"/>
</dbReference>
<evidence type="ECO:0000256" key="9">
    <source>
        <dbReference type="ARBA" id="ARBA00023004"/>
    </source>
</evidence>
<proteinExistence type="inferred from homology"/>
<dbReference type="SUPFAM" id="SSF48113">
    <property type="entry name" value="Heme-dependent peroxidases"/>
    <property type="match status" value="1"/>
</dbReference>
<comment type="cofactor">
    <cofactor evidence="2">
        <name>Ca(2+)</name>
        <dbReference type="ChEBI" id="CHEBI:29108"/>
    </cofactor>
</comment>
<evidence type="ECO:0000256" key="12">
    <source>
        <dbReference type="SAM" id="SignalP"/>
    </source>
</evidence>
<feature type="coiled-coil region" evidence="11">
    <location>
        <begin position="197"/>
        <end position="231"/>
    </location>
</feature>
<comment type="caution">
    <text evidence="14">The sequence shown here is derived from an EMBL/GenBank/DDBJ whole genome shotgun (WGS) entry which is preliminary data.</text>
</comment>
<evidence type="ECO:0000256" key="7">
    <source>
        <dbReference type="ARBA" id="ARBA00022723"/>
    </source>
</evidence>
<comment type="cofactor">
    <cofactor evidence="3">
        <name>heme b</name>
        <dbReference type="ChEBI" id="CHEBI:60344"/>
    </cofactor>
</comment>
<keyword evidence="7" id="KW-0479">Metal-binding</keyword>
<comment type="catalytic activity">
    <reaction evidence="1">
        <text>2 a phenolic donor + H2O2 = 2 a phenolic radical donor + 2 H2O</text>
        <dbReference type="Rhea" id="RHEA:56136"/>
        <dbReference type="ChEBI" id="CHEBI:15377"/>
        <dbReference type="ChEBI" id="CHEBI:16240"/>
        <dbReference type="ChEBI" id="CHEBI:139520"/>
        <dbReference type="ChEBI" id="CHEBI:139521"/>
        <dbReference type="EC" id="1.11.1.7"/>
    </reaction>
</comment>
<keyword evidence="6" id="KW-0349">Heme</keyword>
<dbReference type="PRINTS" id="PR00458">
    <property type="entry name" value="PEROXIDASE"/>
</dbReference>
<dbReference type="Gene3D" id="1.10.520.10">
    <property type="match status" value="1"/>
</dbReference>
<dbReference type="Proteomes" id="UP000266723">
    <property type="component" value="Unassembled WGS sequence"/>
</dbReference>
<evidence type="ECO:0000313" key="14">
    <source>
        <dbReference type="EMBL" id="KAF3542865.1"/>
    </source>
</evidence>
<evidence type="ECO:0000256" key="5">
    <source>
        <dbReference type="ARBA" id="ARBA00022559"/>
    </source>
</evidence>
<gene>
    <name evidence="14" type="ORF">DY000_02002148</name>
</gene>
<keyword evidence="11" id="KW-0175">Coiled coil</keyword>
<dbReference type="PROSITE" id="PS50873">
    <property type="entry name" value="PEROXIDASE_4"/>
    <property type="match status" value="1"/>
</dbReference>
<dbReference type="InterPro" id="IPR000823">
    <property type="entry name" value="Peroxidase_pln"/>
</dbReference>
<evidence type="ECO:0000256" key="6">
    <source>
        <dbReference type="ARBA" id="ARBA00022617"/>
    </source>
</evidence>
<feature type="chain" id="PRO_5047052758" description="peroxidase" evidence="12">
    <location>
        <begin position="28"/>
        <end position="261"/>
    </location>
</feature>
<evidence type="ECO:0000256" key="8">
    <source>
        <dbReference type="ARBA" id="ARBA00023002"/>
    </source>
</evidence>
<evidence type="ECO:0000256" key="4">
    <source>
        <dbReference type="ARBA" id="ARBA00012313"/>
    </source>
</evidence>
<protein>
    <recommendedName>
        <fullName evidence="4">peroxidase</fullName>
        <ecNumber evidence="4">1.11.1.7</ecNumber>
    </recommendedName>
</protein>
<evidence type="ECO:0000256" key="1">
    <source>
        <dbReference type="ARBA" id="ARBA00000189"/>
    </source>
</evidence>
<comment type="similarity">
    <text evidence="10">Belongs to the peroxidase family.</text>
</comment>
<keyword evidence="15" id="KW-1185">Reference proteome</keyword>
<dbReference type="PANTHER" id="PTHR31235">
    <property type="entry name" value="PEROXIDASE 25-RELATED"/>
    <property type="match status" value="1"/>
</dbReference>
<evidence type="ECO:0000256" key="3">
    <source>
        <dbReference type="ARBA" id="ARBA00001970"/>
    </source>
</evidence>
<evidence type="ECO:0000256" key="2">
    <source>
        <dbReference type="ARBA" id="ARBA00001913"/>
    </source>
</evidence>
<dbReference type="InterPro" id="IPR002016">
    <property type="entry name" value="Haem_peroxidase"/>
</dbReference>
<evidence type="ECO:0000256" key="10">
    <source>
        <dbReference type="RuleBase" id="RU004241"/>
    </source>
</evidence>
<keyword evidence="5" id="KW-0575">Peroxidase</keyword>
<evidence type="ECO:0000256" key="11">
    <source>
        <dbReference type="SAM" id="Coils"/>
    </source>
</evidence>
<keyword evidence="8" id="KW-0560">Oxidoreductase</keyword>
<accession>A0ABQ7BTX1</accession>
<dbReference type="PRINTS" id="PR00461">
    <property type="entry name" value="PLPEROXIDASE"/>
</dbReference>
<organism evidence="14 15">
    <name type="scientific">Brassica cretica</name>
    <name type="common">Mustard</name>
    <dbReference type="NCBI Taxonomy" id="69181"/>
    <lineage>
        <taxon>Eukaryota</taxon>
        <taxon>Viridiplantae</taxon>
        <taxon>Streptophyta</taxon>
        <taxon>Embryophyta</taxon>
        <taxon>Tracheophyta</taxon>
        <taxon>Spermatophyta</taxon>
        <taxon>Magnoliopsida</taxon>
        <taxon>eudicotyledons</taxon>
        <taxon>Gunneridae</taxon>
        <taxon>Pentapetalae</taxon>
        <taxon>rosids</taxon>
        <taxon>malvids</taxon>
        <taxon>Brassicales</taxon>
        <taxon>Brassicaceae</taxon>
        <taxon>Brassiceae</taxon>
        <taxon>Brassica</taxon>
    </lineage>
</organism>
<feature type="signal peptide" evidence="12">
    <location>
        <begin position="1"/>
        <end position="27"/>
    </location>
</feature>
<dbReference type="InterPro" id="IPR010255">
    <property type="entry name" value="Haem_peroxidase_sf"/>
</dbReference>
<dbReference type="EC" id="1.11.1.7" evidence="4"/>
<keyword evidence="12" id="KW-0732">Signal</keyword>
<name>A0ABQ7BTX1_BRACR</name>
<evidence type="ECO:0000313" key="15">
    <source>
        <dbReference type="Proteomes" id="UP000266723"/>
    </source>
</evidence>
<feature type="domain" description="Plant heme peroxidase family profile" evidence="13">
    <location>
        <begin position="54"/>
        <end position="187"/>
    </location>
</feature>
<dbReference type="EMBL" id="QGKV02000832">
    <property type="protein sequence ID" value="KAF3542865.1"/>
    <property type="molecule type" value="Genomic_DNA"/>
</dbReference>
<sequence length="261" mass="29032">MAKNQQTLARFLFSLGLVLAVLLYVDGKGDSRSNGHNNGHNNGHATRRGRWEGKLKMKFYHKTCPEAEDIVNEIVSEKVKASPSLAAKLLRVHYHDCFVRGCDASLLLDSVAGKAASEKEARPNLSLVGFEIIDEIKSILEKRCPKTVSCADILTLAARDAVSYQEAMEASLAAVDRPRGAASNTSNEGSVGSVNMVLILKQEVKHLQHKLEEARADLNAKEARIQELEYSKIEYEFEGIFRERSKLESSTWCQERGVCRQ</sequence>